<keyword evidence="4" id="KW-0472">Membrane</keyword>
<dbReference type="FunFam" id="2.60.40.10:FF:000005">
    <property type="entry name" value="Neuronal cell adhesion molecule"/>
    <property type="match status" value="1"/>
</dbReference>
<evidence type="ECO:0000256" key="6">
    <source>
        <dbReference type="ARBA" id="ARBA00023180"/>
    </source>
</evidence>
<evidence type="ECO:0000256" key="7">
    <source>
        <dbReference type="ARBA" id="ARBA00023319"/>
    </source>
</evidence>
<dbReference type="Pfam" id="PF07679">
    <property type="entry name" value="I-set"/>
    <property type="match status" value="1"/>
</dbReference>
<dbReference type="SUPFAM" id="SSF48726">
    <property type="entry name" value="Immunoglobulin"/>
    <property type="match status" value="3"/>
</dbReference>
<dbReference type="EMBL" id="JACASE010000004">
    <property type="protein sequence ID" value="KAF6473618.1"/>
    <property type="molecule type" value="Genomic_DNA"/>
</dbReference>
<dbReference type="Pfam" id="PF13927">
    <property type="entry name" value="Ig_3"/>
    <property type="match status" value="1"/>
</dbReference>
<sequence length="434" mass="47777">MGPFGRVMARLAGRGHSVLALAFFLVQLSAATEIPPSVQQVPTITKQSKVQVAFPFDEYFQIECEAKGNPEPTFTWTKDDKPFHLSDPQITVSNNSGTFRISNNGHVSHFQGKYRCFATNKLGVAMSEEIEFIVPNVPKFPKEKIEPLEVEEGDAVVLPCHPPKGLPPLHVYWMNIELEHVAQDNRVHVSQQGDLYFANVEERDSRSDYCCFAAFPRLRTIVQKVPMKLTVRGSNSIKQRKPRLLLPPAERGPESSVTVLKGGALLLECFAEGLPTPQVDWEKIGGDLPKGRETKENYGKTLKIENVSYEDKGTYRCTASNALGTASHGFHVTVEETQVKSPGSATWEESRAVIVESRGPAPVARAAGLRPPPLSPDRAACCRLRCSAETHCLPTPSAVRQPGQSGRPDLAQLPFPAVPKHCSVSEKNVLKLLI</sequence>
<evidence type="ECO:0000256" key="1">
    <source>
        <dbReference type="ARBA" id="ARBA00004236"/>
    </source>
</evidence>
<dbReference type="InterPro" id="IPR007110">
    <property type="entry name" value="Ig-like_dom"/>
</dbReference>
<keyword evidence="6" id="KW-0325">Glycoprotein</keyword>
<accession>A0A7J8HNA4</accession>
<gene>
    <name evidence="10" type="ORF">HJG63_002819</name>
</gene>
<dbReference type="SMART" id="SM00409">
    <property type="entry name" value="IG"/>
    <property type="match status" value="3"/>
</dbReference>
<evidence type="ECO:0000256" key="8">
    <source>
        <dbReference type="SAM" id="SignalP"/>
    </source>
</evidence>
<proteinExistence type="predicted"/>
<dbReference type="InterPro" id="IPR003598">
    <property type="entry name" value="Ig_sub2"/>
</dbReference>
<dbReference type="FunFam" id="2.60.40.10:FF:000038">
    <property type="entry name" value="Neuronal cell adhesion molecule"/>
    <property type="match status" value="1"/>
</dbReference>
<reference evidence="10 11" key="1">
    <citation type="journal article" date="2020" name="Nature">
        <title>Six reference-quality genomes reveal evolution of bat adaptations.</title>
        <authorList>
            <person name="Jebb D."/>
            <person name="Huang Z."/>
            <person name="Pippel M."/>
            <person name="Hughes G.M."/>
            <person name="Lavrichenko K."/>
            <person name="Devanna P."/>
            <person name="Winkler S."/>
            <person name="Jermiin L.S."/>
            <person name="Skirmuntt E.C."/>
            <person name="Katzourakis A."/>
            <person name="Burkitt-Gray L."/>
            <person name="Ray D.A."/>
            <person name="Sullivan K.A.M."/>
            <person name="Roscito J.G."/>
            <person name="Kirilenko B.M."/>
            <person name="Davalos L.M."/>
            <person name="Corthals A.P."/>
            <person name="Power M.L."/>
            <person name="Jones G."/>
            <person name="Ransome R.D."/>
            <person name="Dechmann D.K.N."/>
            <person name="Locatelli A.G."/>
            <person name="Puechmaille S.J."/>
            <person name="Fedrigo O."/>
            <person name="Jarvis E.D."/>
            <person name="Hiller M."/>
            <person name="Vernes S.C."/>
            <person name="Myers E.W."/>
            <person name="Teeling E.C."/>
        </authorList>
    </citation>
    <scope>NUCLEOTIDE SEQUENCE [LARGE SCALE GENOMIC DNA]</scope>
    <source>
        <strain evidence="10">MRouAeg1</strain>
        <tissue evidence="10">Muscle</tissue>
    </source>
</reference>
<comment type="subcellular location">
    <subcellularLocation>
        <location evidence="1">Cell membrane</location>
    </subcellularLocation>
</comment>
<name>A0A7J8HNA4_ROUAE</name>
<comment type="caution">
    <text evidence="10">The sequence shown here is derived from an EMBL/GenBank/DDBJ whole genome shotgun (WGS) entry which is preliminary data.</text>
</comment>
<keyword evidence="5" id="KW-1015">Disulfide bond</keyword>
<dbReference type="FunFam" id="2.60.40.10:FF:000535">
    <property type="entry name" value="neural cell adhesion molecule L1-like protein isoform X1"/>
    <property type="match status" value="1"/>
</dbReference>
<keyword evidence="11" id="KW-1185">Reference proteome</keyword>
<feature type="domain" description="Ig-like" evidence="9">
    <location>
        <begin position="242"/>
        <end position="333"/>
    </location>
</feature>
<feature type="signal peptide" evidence="8">
    <location>
        <begin position="1"/>
        <end position="31"/>
    </location>
</feature>
<keyword evidence="2" id="KW-1003">Cell membrane</keyword>
<evidence type="ECO:0000256" key="5">
    <source>
        <dbReference type="ARBA" id="ARBA00023157"/>
    </source>
</evidence>
<dbReference type="AlphaFoldDB" id="A0A7J8HNA4"/>
<dbReference type="Gene3D" id="2.60.40.10">
    <property type="entry name" value="Immunoglobulins"/>
    <property type="match status" value="3"/>
</dbReference>
<dbReference type="Proteomes" id="UP000593571">
    <property type="component" value="Unassembled WGS sequence"/>
</dbReference>
<dbReference type="PANTHER" id="PTHR44170:SF45">
    <property type="entry name" value="NEURAL CELL ADHESION MOLECULE L1-LIKE PROTEIN ISOFORM X1"/>
    <property type="match status" value="1"/>
</dbReference>
<keyword evidence="3" id="KW-0677">Repeat</keyword>
<evidence type="ECO:0000256" key="4">
    <source>
        <dbReference type="ARBA" id="ARBA00023136"/>
    </source>
</evidence>
<dbReference type="InterPro" id="IPR036179">
    <property type="entry name" value="Ig-like_dom_sf"/>
</dbReference>
<evidence type="ECO:0000313" key="11">
    <source>
        <dbReference type="Proteomes" id="UP000593571"/>
    </source>
</evidence>
<dbReference type="PANTHER" id="PTHR44170">
    <property type="entry name" value="PROTEIN SIDEKICK"/>
    <property type="match status" value="1"/>
</dbReference>
<evidence type="ECO:0000313" key="10">
    <source>
        <dbReference type="EMBL" id="KAF6473618.1"/>
    </source>
</evidence>
<feature type="chain" id="PRO_5029542983" evidence="8">
    <location>
        <begin position="32"/>
        <end position="434"/>
    </location>
</feature>
<keyword evidence="8" id="KW-0732">Signal</keyword>
<dbReference type="PROSITE" id="PS50835">
    <property type="entry name" value="IG_LIKE"/>
    <property type="match status" value="3"/>
</dbReference>
<protein>
    <submittedName>
        <fullName evidence="10">Cell adhesion molecule L1 like</fullName>
    </submittedName>
</protein>
<evidence type="ECO:0000259" key="9">
    <source>
        <dbReference type="PROSITE" id="PS50835"/>
    </source>
</evidence>
<dbReference type="GO" id="GO:0005886">
    <property type="term" value="C:plasma membrane"/>
    <property type="evidence" value="ECO:0007669"/>
    <property type="project" value="UniProtKB-SubCell"/>
</dbReference>
<dbReference type="InterPro" id="IPR013783">
    <property type="entry name" value="Ig-like_fold"/>
</dbReference>
<evidence type="ECO:0000256" key="2">
    <source>
        <dbReference type="ARBA" id="ARBA00022475"/>
    </source>
</evidence>
<organism evidence="10 11">
    <name type="scientific">Rousettus aegyptiacus</name>
    <name type="common">Egyptian fruit bat</name>
    <name type="synonym">Pteropus aegyptiacus</name>
    <dbReference type="NCBI Taxonomy" id="9407"/>
    <lineage>
        <taxon>Eukaryota</taxon>
        <taxon>Metazoa</taxon>
        <taxon>Chordata</taxon>
        <taxon>Craniata</taxon>
        <taxon>Vertebrata</taxon>
        <taxon>Euteleostomi</taxon>
        <taxon>Mammalia</taxon>
        <taxon>Eutheria</taxon>
        <taxon>Laurasiatheria</taxon>
        <taxon>Chiroptera</taxon>
        <taxon>Yinpterochiroptera</taxon>
        <taxon>Pteropodoidea</taxon>
        <taxon>Pteropodidae</taxon>
        <taxon>Rousettinae</taxon>
        <taxon>Rousettus</taxon>
    </lineage>
</organism>
<dbReference type="InterPro" id="IPR013098">
    <property type="entry name" value="Ig_I-set"/>
</dbReference>
<evidence type="ECO:0000256" key="3">
    <source>
        <dbReference type="ARBA" id="ARBA00022737"/>
    </source>
</evidence>
<dbReference type="CDD" id="cd05845">
    <property type="entry name" value="IgI_2_L1-CAM_like"/>
    <property type="match status" value="1"/>
</dbReference>
<dbReference type="GO" id="GO:0098609">
    <property type="term" value="P:cell-cell adhesion"/>
    <property type="evidence" value="ECO:0007669"/>
    <property type="project" value="TreeGrafter"/>
</dbReference>
<dbReference type="SMART" id="SM00408">
    <property type="entry name" value="IGc2"/>
    <property type="match status" value="2"/>
</dbReference>
<feature type="domain" description="Ig-like" evidence="9">
    <location>
        <begin position="36"/>
        <end position="131"/>
    </location>
</feature>
<keyword evidence="7" id="KW-0393">Immunoglobulin domain</keyword>
<dbReference type="CDD" id="cd05731">
    <property type="entry name" value="Ig3_L1-CAM_like"/>
    <property type="match status" value="1"/>
</dbReference>
<feature type="domain" description="Ig-like" evidence="9">
    <location>
        <begin position="135"/>
        <end position="230"/>
    </location>
</feature>
<dbReference type="InterPro" id="IPR003599">
    <property type="entry name" value="Ig_sub"/>
</dbReference>